<dbReference type="KEGG" id="sbk:SHEWBE_3549"/>
<organism evidence="1 2">
    <name type="scientific">Shewanella benthica</name>
    <dbReference type="NCBI Taxonomy" id="43661"/>
    <lineage>
        <taxon>Bacteria</taxon>
        <taxon>Pseudomonadati</taxon>
        <taxon>Pseudomonadota</taxon>
        <taxon>Gammaproteobacteria</taxon>
        <taxon>Alteromonadales</taxon>
        <taxon>Shewanellaceae</taxon>
        <taxon>Shewanella</taxon>
    </lineage>
</organism>
<evidence type="ECO:0000313" key="1">
    <source>
        <dbReference type="EMBL" id="SQH77512.1"/>
    </source>
</evidence>
<name>A0A330M5Y3_9GAMM</name>
<dbReference type="AlphaFoldDB" id="A0A330M5Y3"/>
<evidence type="ECO:0000313" key="2">
    <source>
        <dbReference type="Proteomes" id="UP000250123"/>
    </source>
</evidence>
<protein>
    <submittedName>
        <fullName evidence="1">Uncharacterized protein</fullName>
    </submittedName>
</protein>
<dbReference type="EMBL" id="LS483452">
    <property type="protein sequence ID" value="SQH77512.1"/>
    <property type="molecule type" value="Genomic_DNA"/>
</dbReference>
<proteinExistence type="predicted"/>
<gene>
    <name evidence="1" type="ORF">SHEWBE_3549</name>
</gene>
<sequence>MAAGRSVSVAFHRSPSYMLSFSFLHSNLPKYSAFKSAKLTLAIRKGYISRVS</sequence>
<accession>A0A330M5Y3</accession>
<reference evidence="2" key="1">
    <citation type="submission" date="2018-06" db="EMBL/GenBank/DDBJ databases">
        <authorList>
            <person name="Cea G.-C."/>
            <person name="William W."/>
        </authorList>
    </citation>
    <scope>NUCLEOTIDE SEQUENCE [LARGE SCALE GENOMIC DNA]</scope>
    <source>
        <strain evidence="2">DB21MT-2</strain>
    </source>
</reference>
<dbReference type="Proteomes" id="UP000250123">
    <property type="component" value="Chromosome SHEWBE"/>
</dbReference>